<name>A0ABV1H3X9_9FIRM</name>
<feature type="domain" description="Spore protein YkvP/CgeB glycosyl transferase-like" evidence="2">
    <location>
        <begin position="249"/>
        <end position="387"/>
    </location>
</feature>
<gene>
    <name evidence="3" type="ORF">WMO37_05200</name>
</gene>
<proteinExistence type="predicted"/>
<evidence type="ECO:0000313" key="3">
    <source>
        <dbReference type="EMBL" id="MEQ2554415.1"/>
    </source>
</evidence>
<organism evidence="3 4">
    <name type="scientific">Lachnospira intestinalis</name>
    <dbReference type="NCBI Taxonomy" id="3133158"/>
    <lineage>
        <taxon>Bacteria</taxon>
        <taxon>Bacillati</taxon>
        <taxon>Bacillota</taxon>
        <taxon>Clostridia</taxon>
        <taxon>Lachnospirales</taxon>
        <taxon>Lachnospiraceae</taxon>
        <taxon>Lachnospira</taxon>
    </lineage>
</organism>
<dbReference type="InterPro" id="IPR024542">
    <property type="entry name" value="YkvP_N"/>
</dbReference>
<sequence>MNLLIFEYEHMAIEDLREALTNLGHTYTVITDENIYSHVDEAFDARFDKLIESASYDAVFTFNYFPVISNCCKKHNIPYIAFVYDSPLVSLYSYTIINPCNYVFLFDQQTYLELKKENIQTVYYMPLAVNTSRLDKMTASAVSASRHPLDFYQSDISFVGTMYNEVHNLFDRMEHLSDYTKGYLQGIMQAQMKVYGYYFIEELLSKEIIEDMQHSLPLQPGNDSVESTEWLFAHYVIARKIANLERTALLKAVSEHFNTKLYTPNPTPELPQIHNMGSVDYQRQMPYVFKNSAINLNISLRSIRSGIPLRCFDIMGCGGFLLSNYQGDFYEHFVPGEDLVLFESQEDFLNKCNYYLKHDNERRQIAANGYGKVKEFHTYEIRLKEIFEVVFSK</sequence>
<keyword evidence="4" id="KW-1185">Reference proteome</keyword>
<evidence type="ECO:0000259" key="2">
    <source>
        <dbReference type="Pfam" id="PF13524"/>
    </source>
</evidence>
<dbReference type="InterPro" id="IPR055259">
    <property type="entry name" value="YkvP/CgeB_Glyco_trans-like"/>
</dbReference>
<comment type="caution">
    <text evidence="3">The sequence shown here is derived from an EMBL/GenBank/DDBJ whole genome shotgun (WGS) entry which is preliminary data.</text>
</comment>
<dbReference type="SUPFAM" id="SSF53756">
    <property type="entry name" value="UDP-Glycosyltransferase/glycogen phosphorylase"/>
    <property type="match status" value="1"/>
</dbReference>
<feature type="domain" description="Spore protein YkvP N-terminal" evidence="1">
    <location>
        <begin position="82"/>
        <end position="163"/>
    </location>
</feature>
<accession>A0ABV1H3X9</accession>
<dbReference type="Proteomes" id="UP001546774">
    <property type="component" value="Unassembled WGS sequence"/>
</dbReference>
<dbReference type="EMBL" id="JBBMFS010000003">
    <property type="protein sequence ID" value="MEQ2554415.1"/>
    <property type="molecule type" value="Genomic_DNA"/>
</dbReference>
<protein>
    <submittedName>
        <fullName evidence="3">DUF3880 domain-containing protein</fullName>
    </submittedName>
</protein>
<evidence type="ECO:0000259" key="1">
    <source>
        <dbReference type="Pfam" id="PF12996"/>
    </source>
</evidence>
<evidence type="ECO:0000313" key="4">
    <source>
        <dbReference type="Proteomes" id="UP001546774"/>
    </source>
</evidence>
<dbReference type="Gene3D" id="3.40.50.2000">
    <property type="entry name" value="Glycogen Phosphorylase B"/>
    <property type="match status" value="1"/>
</dbReference>
<dbReference type="Pfam" id="PF12996">
    <property type="entry name" value="DUF3880"/>
    <property type="match status" value="1"/>
</dbReference>
<reference evidence="3" key="1">
    <citation type="submission" date="2024-03" db="EMBL/GenBank/DDBJ databases">
        <title>Human intestinal bacterial collection.</title>
        <authorList>
            <person name="Pauvert C."/>
            <person name="Hitch T.C.A."/>
            <person name="Clavel T."/>
        </authorList>
    </citation>
    <scope>NUCLEOTIDE SEQUENCE [LARGE SCALE GENOMIC DNA]</scope>
    <source>
        <strain evidence="3">CLA-AA-H89B</strain>
    </source>
</reference>
<dbReference type="Pfam" id="PF13524">
    <property type="entry name" value="Glyco_trans_1_2"/>
    <property type="match status" value="1"/>
</dbReference>